<keyword evidence="1" id="KW-0805">Transcription regulation</keyword>
<protein>
    <submittedName>
        <fullName evidence="6">AraC family transcriptional regulator</fullName>
    </submittedName>
</protein>
<evidence type="ECO:0000313" key="6">
    <source>
        <dbReference type="EMBL" id="MBD2846538.1"/>
    </source>
</evidence>
<dbReference type="InterPro" id="IPR009057">
    <property type="entry name" value="Homeodomain-like_sf"/>
</dbReference>
<dbReference type="GO" id="GO:0043565">
    <property type="term" value="F:sequence-specific DNA binding"/>
    <property type="evidence" value="ECO:0007669"/>
    <property type="project" value="InterPro"/>
</dbReference>
<evidence type="ECO:0000256" key="2">
    <source>
        <dbReference type="ARBA" id="ARBA00023125"/>
    </source>
</evidence>
<accession>A0A927BTJ8</accession>
<comment type="caution">
    <text evidence="6">The sequence shown here is derived from an EMBL/GenBank/DDBJ whole genome shotgun (WGS) entry which is preliminary data.</text>
</comment>
<dbReference type="RefSeq" id="WP_190919052.1">
    <property type="nucleotide sequence ID" value="NZ_JACXIZ010000025.1"/>
</dbReference>
<dbReference type="InterPro" id="IPR002491">
    <property type="entry name" value="ABC_transptr_periplasmic_BD"/>
</dbReference>
<dbReference type="PROSITE" id="PS50983">
    <property type="entry name" value="FE_B12_PBP"/>
    <property type="match status" value="1"/>
</dbReference>
<evidence type="ECO:0000256" key="1">
    <source>
        <dbReference type="ARBA" id="ARBA00023015"/>
    </source>
</evidence>
<evidence type="ECO:0000259" key="4">
    <source>
        <dbReference type="PROSITE" id="PS01124"/>
    </source>
</evidence>
<sequence>MTETKEKTRTEHYAALDTLVFKLQAAERIEPSGDAWALRAQFLPAHLLLYADSCEGWLTVDGQFFELRAGAAHLAAPGQLIEGQGTAREGGGLYALRFEALQSGQPEDGQLRTLRPGSPLPVYGALPVRSPVSVGLLCGGMCEQCRAPQALQRFEAQVRFLELLHSLLLDHSRDAAHRDDAALEQARLHLEQHYGERLTIRELAAVARMSTRHFIRRFKQAYGCSALDYLTVYRIRQAQTLLRAGSRRMSDIARHVGYPDEIYFRRKFKQVTGVPPAAFRHNSRQKIAAVDDPAIGILLALQIIPSAAPSNHPWTDYYRRKYDPSDVLALSEDAAMAYEQLQRLEPDAIVAACGRPDDRLCDIAPIVTSVRPAGDWRAQLRQIARELDRSAIAELWLARYTEKAAHVRARIATTVGEDKLLIVRLCGTRLELPGNRSMAEVFYTDLQLHAPPTLSQDAAAAELSCERLAELEADRLLVFVGTDAASQSAWRALTRTACWSALPAVRSGKIDTLPAGPLSEYTAFTHELLLDEALKLWRDRA</sequence>
<dbReference type="PROSITE" id="PS01124">
    <property type="entry name" value="HTH_ARAC_FAMILY_2"/>
    <property type="match status" value="1"/>
</dbReference>
<keyword evidence="2" id="KW-0238">DNA-binding</keyword>
<dbReference type="PANTHER" id="PTHR46796:SF13">
    <property type="entry name" value="HTH-TYPE TRANSCRIPTIONAL ACTIVATOR RHAS"/>
    <property type="match status" value="1"/>
</dbReference>
<feature type="domain" description="HTH araC/xylS-type" evidence="4">
    <location>
        <begin position="184"/>
        <end position="282"/>
    </location>
</feature>
<dbReference type="Pfam" id="PF12833">
    <property type="entry name" value="HTH_18"/>
    <property type="match status" value="1"/>
</dbReference>
<evidence type="ECO:0000313" key="7">
    <source>
        <dbReference type="Proteomes" id="UP000621560"/>
    </source>
</evidence>
<keyword evidence="3" id="KW-0804">Transcription</keyword>
<keyword evidence="7" id="KW-1185">Reference proteome</keyword>
<dbReference type="InterPro" id="IPR018060">
    <property type="entry name" value="HTH_AraC"/>
</dbReference>
<dbReference type="PANTHER" id="PTHR46796">
    <property type="entry name" value="HTH-TYPE TRANSCRIPTIONAL ACTIVATOR RHAS-RELATED"/>
    <property type="match status" value="1"/>
</dbReference>
<organism evidence="6 7">
    <name type="scientific">Paenibacillus sabuli</name>
    <dbReference type="NCBI Taxonomy" id="2772509"/>
    <lineage>
        <taxon>Bacteria</taxon>
        <taxon>Bacillati</taxon>
        <taxon>Bacillota</taxon>
        <taxon>Bacilli</taxon>
        <taxon>Bacillales</taxon>
        <taxon>Paenibacillaceae</taxon>
        <taxon>Paenibacillus</taxon>
    </lineage>
</organism>
<dbReference type="EMBL" id="JACXIZ010000025">
    <property type="protein sequence ID" value="MBD2846538.1"/>
    <property type="molecule type" value="Genomic_DNA"/>
</dbReference>
<dbReference type="PROSITE" id="PS00041">
    <property type="entry name" value="HTH_ARAC_FAMILY_1"/>
    <property type="match status" value="1"/>
</dbReference>
<name>A0A927BTJ8_9BACL</name>
<reference evidence="6" key="1">
    <citation type="submission" date="2020-09" db="EMBL/GenBank/DDBJ databases">
        <title>A novel bacterium of genus Paenibacillus, isolated from South China Sea.</title>
        <authorList>
            <person name="Huang H."/>
            <person name="Mo K."/>
            <person name="Hu Y."/>
        </authorList>
    </citation>
    <scope>NUCLEOTIDE SEQUENCE</scope>
    <source>
        <strain evidence="6">IB182496</strain>
    </source>
</reference>
<dbReference type="Proteomes" id="UP000621560">
    <property type="component" value="Unassembled WGS sequence"/>
</dbReference>
<dbReference type="Gene3D" id="3.40.50.1980">
    <property type="entry name" value="Nitrogenase molybdenum iron protein domain"/>
    <property type="match status" value="2"/>
</dbReference>
<evidence type="ECO:0000256" key="3">
    <source>
        <dbReference type="ARBA" id="ARBA00023163"/>
    </source>
</evidence>
<gene>
    <name evidence="6" type="ORF">IDH44_15160</name>
</gene>
<dbReference type="SUPFAM" id="SSF53807">
    <property type="entry name" value="Helical backbone' metal receptor"/>
    <property type="match status" value="1"/>
</dbReference>
<dbReference type="AlphaFoldDB" id="A0A927BTJ8"/>
<dbReference type="SUPFAM" id="SSF46689">
    <property type="entry name" value="Homeodomain-like"/>
    <property type="match status" value="2"/>
</dbReference>
<proteinExistence type="predicted"/>
<dbReference type="InterPro" id="IPR018062">
    <property type="entry name" value="HTH_AraC-typ_CS"/>
</dbReference>
<feature type="domain" description="Fe/B12 periplasmic-binding" evidence="5">
    <location>
        <begin position="286"/>
        <end position="541"/>
    </location>
</feature>
<dbReference type="InterPro" id="IPR050204">
    <property type="entry name" value="AraC_XylS_family_regulators"/>
</dbReference>
<dbReference type="SMART" id="SM00342">
    <property type="entry name" value="HTH_ARAC"/>
    <property type="match status" value="1"/>
</dbReference>
<evidence type="ECO:0000259" key="5">
    <source>
        <dbReference type="PROSITE" id="PS50983"/>
    </source>
</evidence>
<dbReference type="Pfam" id="PF01497">
    <property type="entry name" value="Peripla_BP_2"/>
    <property type="match status" value="1"/>
</dbReference>
<dbReference type="Gene3D" id="1.10.10.60">
    <property type="entry name" value="Homeodomain-like"/>
    <property type="match status" value="2"/>
</dbReference>
<dbReference type="GO" id="GO:0003700">
    <property type="term" value="F:DNA-binding transcription factor activity"/>
    <property type="evidence" value="ECO:0007669"/>
    <property type="project" value="InterPro"/>
</dbReference>